<dbReference type="InterPro" id="IPR013685">
    <property type="entry name" value="POTRA_FtsQ_type"/>
</dbReference>
<feature type="transmembrane region" description="Helical" evidence="9">
    <location>
        <begin position="20"/>
        <end position="40"/>
    </location>
</feature>
<keyword evidence="12" id="KW-1185">Reference proteome</keyword>
<keyword evidence="6 9" id="KW-1133">Transmembrane helix</keyword>
<dbReference type="AlphaFoldDB" id="A0A917JSH2"/>
<keyword evidence="3 9" id="KW-0997">Cell inner membrane</keyword>
<evidence type="ECO:0000256" key="4">
    <source>
        <dbReference type="ARBA" id="ARBA00022618"/>
    </source>
</evidence>
<evidence type="ECO:0000256" key="5">
    <source>
        <dbReference type="ARBA" id="ARBA00022692"/>
    </source>
</evidence>
<reference evidence="11" key="2">
    <citation type="submission" date="2020-09" db="EMBL/GenBank/DDBJ databases">
        <authorList>
            <person name="Sun Q."/>
            <person name="Ohkuma M."/>
        </authorList>
    </citation>
    <scope>NUCLEOTIDE SEQUENCE</scope>
    <source>
        <strain evidence="11">JCM 30804</strain>
    </source>
</reference>
<dbReference type="Gene3D" id="3.10.20.310">
    <property type="entry name" value="membrane protein fhac"/>
    <property type="match status" value="1"/>
</dbReference>
<dbReference type="GO" id="GO:0090529">
    <property type="term" value="P:cell septum assembly"/>
    <property type="evidence" value="ECO:0007669"/>
    <property type="project" value="InterPro"/>
</dbReference>
<evidence type="ECO:0000256" key="8">
    <source>
        <dbReference type="ARBA" id="ARBA00023306"/>
    </source>
</evidence>
<keyword evidence="8 9" id="KW-0131">Cell cycle</keyword>
<dbReference type="Proteomes" id="UP000613743">
    <property type="component" value="Unassembled WGS sequence"/>
</dbReference>
<dbReference type="InterPro" id="IPR026579">
    <property type="entry name" value="FtsQ"/>
</dbReference>
<dbReference type="Pfam" id="PF03799">
    <property type="entry name" value="FtsQ_DivIB_C"/>
    <property type="match status" value="1"/>
</dbReference>
<name>A0A917JSH2_9GAMM</name>
<dbReference type="Gene3D" id="3.40.50.11690">
    <property type="entry name" value="Cell division protein FtsQ/DivIB"/>
    <property type="match status" value="1"/>
</dbReference>
<dbReference type="GO" id="GO:0032153">
    <property type="term" value="C:cell division site"/>
    <property type="evidence" value="ECO:0007669"/>
    <property type="project" value="UniProtKB-UniRule"/>
</dbReference>
<dbReference type="EMBL" id="BMPZ01000004">
    <property type="protein sequence ID" value="GGI83205.1"/>
    <property type="molecule type" value="Genomic_DNA"/>
</dbReference>
<gene>
    <name evidence="9 11" type="primary">ftsQ</name>
    <name evidence="11" type="ORF">GCM10009332_20640</name>
</gene>
<evidence type="ECO:0000313" key="12">
    <source>
        <dbReference type="Proteomes" id="UP000613743"/>
    </source>
</evidence>
<dbReference type="GO" id="GO:0043093">
    <property type="term" value="P:FtsZ-dependent cytokinesis"/>
    <property type="evidence" value="ECO:0007669"/>
    <property type="project" value="UniProtKB-UniRule"/>
</dbReference>
<dbReference type="InterPro" id="IPR005548">
    <property type="entry name" value="Cell_div_FtsQ/DivIB_C"/>
</dbReference>
<keyword evidence="5 9" id="KW-0812">Transmembrane</keyword>
<feature type="domain" description="POTRA" evidence="10">
    <location>
        <begin position="52"/>
        <end position="121"/>
    </location>
</feature>
<dbReference type="InterPro" id="IPR045335">
    <property type="entry name" value="FtsQ_C_sf"/>
</dbReference>
<evidence type="ECO:0000256" key="2">
    <source>
        <dbReference type="ARBA" id="ARBA00022475"/>
    </source>
</evidence>
<dbReference type="PANTHER" id="PTHR35851:SF1">
    <property type="entry name" value="CELL DIVISION PROTEIN FTSQ"/>
    <property type="match status" value="1"/>
</dbReference>
<comment type="caution">
    <text evidence="11">The sequence shown here is derived from an EMBL/GenBank/DDBJ whole genome shotgun (WGS) entry which is preliminary data.</text>
</comment>
<dbReference type="HAMAP" id="MF_00911">
    <property type="entry name" value="FtsQ_subfam"/>
    <property type="match status" value="1"/>
</dbReference>
<comment type="subcellular location">
    <subcellularLocation>
        <location evidence="9">Cell inner membrane</location>
        <topology evidence="9">Single-pass type II membrane protein</topology>
    </subcellularLocation>
    <subcellularLocation>
        <location evidence="1">Membrane</location>
    </subcellularLocation>
    <text evidence="9">Localizes to the division septum.</text>
</comment>
<dbReference type="PANTHER" id="PTHR35851">
    <property type="entry name" value="CELL DIVISION PROTEIN FTSQ"/>
    <property type="match status" value="1"/>
</dbReference>
<comment type="function">
    <text evidence="9">Essential cell division protein. May link together the upstream cell division proteins, which are predominantly cytoplasmic, with the downstream cell division proteins, which are predominantly periplasmic. May control correct divisome assembly.</text>
</comment>
<evidence type="ECO:0000259" key="10">
    <source>
        <dbReference type="PROSITE" id="PS51779"/>
    </source>
</evidence>
<sequence length="254" mass="29014">MSWKQKGKEWRQSLKQVNWYLCFGLLFLIAVIGSFSAIAWKLHLVLNDADAMPIETVAVKGDRQYTSDVAIQSALQDLMMTSFFSADVAQVQDALENLPWVYQASVRRVWPAKLKVFIQEQKAAAHWNGDAWLNEHGEVFDAPEQSSLAHLPQLAGPENMANRILESYRQIDALLKIHGYGLRDLHLSPRHAWRATLENGIHLELGREDKMARVQRFIDVYPTLDKQPKMVAKVDLRYDTGLAVGWDDTKEESQ</sequence>
<dbReference type="InterPro" id="IPR034746">
    <property type="entry name" value="POTRA"/>
</dbReference>
<evidence type="ECO:0000256" key="6">
    <source>
        <dbReference type="ARBA" id="ARBA00022989"/>
    </source>
</evidence>
<evidence type="ECO:0000256" key="1">
    <source>
        <dbReference type="ARBA" id="ARBA00004370"/>
    </source>
</evidence>
<keyword evidence="4 9" id="KW-0132">Cell division</keyword>
<proteinExistence type="inferred from homology"/>
<keyword evidence="7 9" id="KW-0472">Membrane</keyword>
<comment type="similarity">
    <text evidence="9">Belongs to the FtsQ/DivIB family. FtsQ subfamily.</text>
</comment>
<dbReference type="PROSITE" id="PS51779">
    <property type="entry name" value="POTRA"/>
    <property type="match status" value="1"/>
</dbReference>
<dbReference type="RefSeq" id="WP_188920538.1">
    <property type="nucleotide sequence ID" value="NZ_BMPZ01000004.1"/>
</dbReference>
<evidence type="ECO:0000256" key="9">
    <source>
        <dbReference type="HAMAP-Rule" id="MF_00911"/>
    </source>
</evidence>
<evidence type="ECO:0000256" key="3">
    <source>
        <dbReference type="ARBA" id="ARBA00022519"/>
    </source>
</evidence>
<organism evidence="11 12">
    <name type="scientific">Shewanella gelidii</name>
    <dbReference type="NCBI Taxonomy" id="1642821"/>
    <lineage>
        <taxon>Bacteria</taxon>
        <taxon>Pseudomonadati</taxon>
        <taxon>Pseudomonadota</taxon>
        <taxon>Gammaproteobacteria</taxon>
        <taxon>Alteromonadales</taxon>
        <taxon>Shewanellaceae</taxon>
        <taxon>Shewanella</taxon>
    </lineage>
</organism>
<dbReference type="GO" id="GO:0005886">
    <property type="term" value="C:plasma membrane"/>
    <property type="evidence" value="ECO:0007669"/>
    <property type="project" value="UniProtKB-SubCell"/>
</dbReference>
<protein>
    <recommendedName>
        <fullName evidence="9">Cell division protein FtsQ</fullName>
    </recommendedName>
</protein>
<accession>A0A917JSH2</accession>
<reference evidence="11" key="1">
    <citation type="journal article" date="2014" name="Int. J. Syst. Evol. Microbiol.">
        <title>Complete genome sequence of Corynebacterium casei LMG S-19264T (=DSM 44701T), isolated from a smear-ripened cheese.</title>
        <authorList>
            <consortium name="US DOE Joint Genome Institute (JGI-PGF)"/>
            <person name="Walter F."/>
            <person name="Albersmeier A."/>
            <person name="Kalinowski J."/>
            <person name="Ruckert C."/>
        </authorList>
    </citation>
    <scope>NUCLEOTIDE SEQUENCE</scope>
    <source>
        <strain evidence="11">JCM 30804</strain>
    </source>
</reference>
<keyword evidence="2 9" id="KW-1003">Cell membrane</keyword>
<evidence type="ECO:0000313" key="11">
    <source>
        <dbReference type="EMBL" id="GGI83205.1"/>
    </source>
</evidence>
<evidence type="ECO:0000256" key="7">
    <source>
        <dbReference type="ARBA" id="ARBA00023136"/>
    </source>
</evidence>
<dbReference type="Pfam" id="PF08478">
    <property type="entry name" value="POTRA_1"/>
    <property type="match status" value="1"/>
</dbReference>
<comment type="subunit">
    <text evidence="9">Part of a complex composed of FtsB, FtsL and FtsQ.</text>
</comment>